<keyword evidence="5" id="KW-1185">Reference proteome</keyword>
<dbReference type="EMBL" id="CP041186">
    <property type="protein sequence ID" value="QDG54010.1"/>
    <property type="molecule type" value="Genomic_DNA"/>
</dbReference>
<dbReference type="PANTHER" id="PTHR37423:SF2">
    <property type="entry name" value="MEMBRANE-BOUND LYTIC MUREIN TRANSGLYCOSYLASE C"/>
    <property type="match status" value="1"/>
</dbReference>
<dbReference type="InterPro" id="IPR011990">
    <property type="entry name" value="TPR-like_helical_dom_sf"/>
</dbReference>
<dbReference type="Pfam" id="PF01464">
    <property type="entry name" value="SLT"/>
    <property type="match status" value="1"/>
</dbReference>
<dbReference type="AlphaFoldDB" id="A0A4Y6Q0J9"/>
<dbReference type="GO" id="GO:0000270">
    <property type="term" value="P:peptidoglycan metabolic process"/>
    <property type="evidence" value="ECO:0007669"/>
    <property type="project" value="InterPro"/>
</dbReference>
<feature type="domain" description="Transglycosylase SLT" evidence="3">
    <location>
        <begin position="913"/>
        <end position="1018"/>
    </location>
</feature>
<dbReference type="Gene3D" id="1.25.40.10">
    <property type="entry name" value="Tetratricopeptide repeat domain"/>
    <property type="match status" value="3"/>
</dbReference>
<organism evidence="4 5">
    <name type="scientific">Persicimonas caeni</name>
    <dbReference type="NCBI Taxonomy" id="2292766"/>
    <lineage>
        <taxon>Bacteria</taxon>
        <taxon>Deltaproteobacteria</taxon>
        <taxon>Bradymonadales</taxon>
        <taxon>Bradymonadaceae</taxon>
        <taxon>Persicimonas</taxon>
    </lineage>
</organism>
<evidence type="ECO:0000256" key="2">
    <source>
        <dbReference type="SAM" id="SignalP"/>
    </source>
</evidence>
<keyword evidence="2" id="KW-0732">Signal</keyword>
<dbReference type="RefSeq" id="WP_141200460.1">
    <property type="nucleotide sequence ID" value="NZ_CP041186.1"/>
</dbReference>
<dbReference type="GO" id="GO:0016020">
    <property type="term" value="C:membrane"/>
    <property type="evidence" value="ECO:0007669"/>
    <property type="project" value="InterPro"/>
</dbReference>
<dbReference type="Proteomes" id="UP000315995">
    <property type="component" value="Chromosome"/>
</dbReference>
<dbReference type="SUPFAM" id="SSF53955">
    <property type="entry name" value="Lysozyme-like"/>
    <property type="match status" value="1"/>
</dbReference>
<proteinExistence type="inferred from homology"/>
<sequence length="1074" mass="122858">MTEHRSFWYKSLGVICFAAAAVSLVPELAAQRFQGTAGGVDAAPIDAEGVEQVRKQLEVPGVTATASAKLVDARARAQAKAYAQIEGEALTRAHQAFVERRYDEAEQLLRALIEHRSTQQANSEQAKRTTAIERELDKARLLLAHLYSETDQHAQAAKVFAKISDDTPVGDFVDWLHARSLHAAGKPAQAAKLYESAYKKDTTLVKLRARVEQAHALADAKQWKEALPVLEESIDKFPDYPRRYLLLYQRARALEALGKLDDAAAAYQEAWFEFPHKDTGVKARQKVRQLAKQGHEAPEIDRDELFSRYRRLRINKHWPLAEKLFLELLEANKTEDGHSAFEHQILVQLALNDYVPQNYEEAFAWLEKLRKAYEAGHTAGIDDEFLYKYLSRTYSRMGQLDKALAMLEKAYENRGSYTLRSEKAQFFDDHGMYDRAKQIYDTFYSKWRKRGWQYTWLLYKTGEFQQAYENLTRLAERSRGQRRAKYMYWAARTLERGGNLEEAAKLYGDVSEAYELGYYGIQARNRLLDIQQRKAVDGSVLAGTQGLVERGDEVLEEMDRAGDALAKKQTQAPYRDPRLVQRTGEGEPAAPPQVADQVSHVKCEAETPEDQQFCELMAGKLTGRSKKALMMALAPMRPYSGLLSTGMPGMTPDQVAEAAFDDDESNDVVELGDKAGADAPAPRRGIQVTEKTRTAPRIRYNTEARIYWEGRSDSPVAFVKAEKGQVIGPLPDEPWAYDQEDYHGGLARAVDTVGELFPQLERAQWLRDAGYTKFSRWAIRDAALEFRGLSRRGKPYSKPHELPYERWEHLIDNRRREAGFWGYSSDEERYPVPDSARAKKRMLERHQKIYEKRDELDKLMLDAMKDVGDYHLVRRFTLGTGPWYRKDPQGPMRYKWMQAYPRAFPRQVLRESIKNGVNPYLVWALMTVESSYNPDSISPADALGLLQVIPRTGLKTAEMLGDEDFGPMDLLDEDIAIQHGAFYFSKLVKKFRGQELLAIAGYNGGPHRVAAWMDKRGRNMPMDEFVEEIPFNEARGYVKKVIRFLSLYLRVYEGVEEVYVGQKMRLDYLPQPNF</sequence>
<dbReference type="CDD" id="cd13401">
    <property type="entry name" value="Slt70-like"/>
    <property type="match status" value="1"/>
</dbReference>
<dbReference type="SMART" id="SM00028">
    <property type="entry name" value="TPR"/>
    <property type="match status" value="3"/>
</dbReference>
<dbReference type="Gene3D" id="1.10.530.10">
    <property type="match status" value="1"/>
</dbReference>
<accession>A0A5B8YCE6</accession>
<dbReference type="OrthoDB" id="5525175at2"/>
<evidence type="ECO:0000256" key="1">
    <source>
        <dbReference type="ARBA" id="ARBA00007734"/>
    </source>
</evidence>
<evidence type="ECO:0000313" key="5">
    <source>
        <dbReference type="Proteomes" id="UP000315995"/>
    </source>
</evidence>
<dbReference type="InterPro" id="IPR000189">
    <property type="entry name" value="Transglyc_AS"/>
</dbReference>
<name>A0A4Y6Q0J9_PERCE</name>
<evidence type="ECO:0000259" key="3">
    <source>
        <dbReference type="Pfam" id="PF01464"/>
    </source>
</evidence>
<dbReference type="InterPro" id="IPR023346">
    <property type="entry name" value="Lysozyme-like_dom_sf"/>
</dbReference>
<dbReference type="SUPFAM" id="SSF48452">
    <property type="entry name" value="TPR-like"/>
    <property type="match status" value="3"/>
</dbReference>
<feature type="signal peptide" evidence="2">
    <location>
        <begin position="1"/>
        <end position="20"/>
    </location>
</feature>
<dbReference type="GO" id="GO:0008933">
    <property type="term" value="F:peptidoglycan lytic transglycosylase activity"/>
    <property type="evidence" value="ECO:0007669"/>
    <property type="project" value="InterPro"/>
</dbReference>
<protein>
    <submittedName>
        <fullName evidence="4">Tetratricopeptide repeat protein</fullName>
    </submittedName>
</protein>
<dbReference type="PANTHER" id="PTHR37423">
    <property type="entry name" value="SOLUBLE LYTIC MUREIN TRANSGLYCOSYLASE-RELATED"/>
    <property type="match status" value="1"/>
</dbReference>
<gene>
    <name evidence="4" type="ORF">FIV42_25690</name>
</gene>
<dbReference type="PROSITE" id="PS00922">
    <property type="entry name" value="TRANSGLYCOSYLASE"/>
    <property type="match status" value="1"/>
</dbReference>
<evidence type="ECO:0000313" key="4">
    <source>
        <dbReference type="EMBL" id="QDG54010.1"/>
    </source>
</evidence>
<reference evidence="4 5" key="1">
    <citation type="submission" date="2019-06" db="EMBL/GenBank/DDBJ databases">
        <title>Persicimonas caeni gen. nov., sp. nov., a predatory bacterium isolated from solar saltern.</title>
        <authorList>
            <person name="Wang S."/>
        </authorList>
    </citation>
    <scope>NUCLEOTIDE SEQUENCE [LARGE SCALE GENOMIC DNA]</scope>
    <source>
        <strain evidence="4 5">YN101</strain>
    </source>
</reference>
<feature type="chain" id="PRO_5030106808" evidence="2">
    <location>
        <begin position="21"/>
        <end position="1074"/>
    </location>
</feature>
<dbReference type="InterPro" id="IPR019734">
    <property type="entry name" value="TPR_rpt"/>
</dbReference>
<dbReference type="InterPro" id="IPR008258">
    <property type="entry name" value="Transglycosylase_SLT_dom_1"/>
</dbReference>
<comment type="similarity">
    <text evidence="1">Belongs to the transglycosylase Slt family.</text>
</comment>
<dbReference type="Pfam" id="PF13432">
    <property type="entry name" value="TPR_16"/>
    <property type="match status" value="2"/>
</dbReference>
<accession>A0A4Y6Q0J9</accession>